<dbReference type="Pfam" id="PF00144">
    <property type="entry name" value="Beta-lactamase"/>
    <property type="match status" value="1"/>
</dbReference>
<reference evidence="2 3" key="1">
    <citation type="submission" date="2018-03" db="EMBL/GenBank/DDBJ databases">
        <title>Draft genome of Deinococcus sp. OD32.</title>
        <authorList>
            <person name="Wang X.-P."/>
            <person name="Du Z.-J."/>
        </authorList>
    </citation>
    <scope>NUCLEOTIDE SEQUENCE [LARGE SCALE GENOMIC DNA]</scope>
    <source>
        <strain evidence="2 3">OD32</strain>
    </source>
</reference>
<proteinExistence type="predicted"/>
<comment type="caution">
    <text evidence="2">The sequence shown here is derived from an EMBL/GenBank/DDBJ whole genome shotgun (WGS) entry which is preliminary data.</text>
</comment>
<evidence type="ECO:0000259" key="1">
    <source>
        <dbReference type="Pfam" id="PF00144"/>
    </source>
</evidence>
<keyword evidence="3" id="KW-1185">Reference proteome</keyword>
<dbReference type="InterPro" id="IPR050789">
    <property type="entry name" value="Diverse_Enzym_Activities"/>
</dbReference>
<evidence type="ECO:0000313" key="2">
    <source>
        <dbReference type="EMBL" id="PTA69040.1"/>
    </source>
</evidence>
<dbReference type="SUPFAM" id="SSF56601">
    <property type="entry name" value="beta-lactamase/transpeptidase-like"/>
    <property type="match status" value="1"/>
</dbReference>
<name>A0A2T3WAV6_9DEIO</name>
<accession>A0A2T3WAV6</accession>
<feature type="domain" description="Beta-lactamase-related" evidence="1">
    <location>
        <begin position="107"/>
        <end position="313"/>
    </location>
</feature>
<dbReference type="InterPro" id="IPR001466">
    <property type="entry name" value="Beta-lactam-related"/>
</dbReference>
<gene>
    <name evidence="2" type="ORF">C8263_04405</name>
</gene>
<dbReference type="InterPro" id="IPR012338">
    <property type="entry name" value="Beta-lactam/transpept-like"/>
</dbReference>
<dbReference type="PANTHER" id="PTHR43283:SF7">
    <property type="entry name" value="BETA-LACTAMASE-RELATED DOMAIN-CONTAINING PROTEIN"/>
    <property type="match status" value="1"/>
</dbReference>
<dbReference type="AlphaFoldDB" id="A0A2T3WAV6"/>
<evidence type="ECO:0000313" key="3">
    <source>
        <dbReference type="Proteomes" id="UP000240317"/>
    </source>
</evidence>
<sequence length="405" mass="42331">MVRNWTAVRISGDSGLGPGLNAGPWGGGFLWDNPGDPHPSAVEGGRGACGRSMLNAMRPSVLVGLLWVSAQAAQALAASQVFAQAAPTRPAPTAAPASLARAAAYSAEHRGDALVVLQGGREVLAQGQHGFALDTPHALASGSKTFACALAVALQDAGVLRLDERAADTLTEWAGDARREITLRQLLNFSSGLPGNVGQPVPGQNADLNAAALRAPLRATPGARFSYGNAHLAAFSAWVSRKTGRAPEVELQRRVLDALNIHPTWARDNAGNASLAGGARLDARSWARFGELLRRGGEWEGRQLLSAAGLSSCRQGSAALNAYGLGLWLNLPLRGTLDPRDSVPVAALKAGAERLMPSQPDDVVMAAGLGNQRLYVLPSLDAVVVRFGRGGPWNDDEFLRLLTAP</sequence>
<dbReference type="Gene3D" id="3.40.710.10">
    <property type="entry name" value="DD-peptidase/beta-lactamase superfamily"/>
    <property type="match status" value="1"/>
</dbReference>
<dbReference type="PANTHER" id="PTHR43283">
    <property type="entry name" value="BETA-LACTAMASE-RELATED"/>
    <property type="match status" value="1"/>
</dbReference>
<dbReference type="Proteomes" id="UP000240317">
    <property type="component" value="Unassembled WGS sequence"/>
</dbReference>
<protein>
    <recommendedName>
        <fullName evidence="1">Beta-lactamase-related domain-containing protein</fullName>
    </recommendedName>
</protein>
<dbReference type="EMBL" id="PYSV01000003">
    <property type="protein sequence ID" value="PTA69040.1"/>
    <property type="molecule type" value="Genomic_DNA"/>
</dbReference>
<organism evidence="2 3">
    <name type="scientific">Deinococcus arcticus</name>
    <dbReference type="NCBI Taxonomy" id="2136176"/>
    <lineage>
        <taxon>Bacteria</taxon>
        <taxon>Thermotogati</taxon>
        <taxon>Deinococcota</taxon>
        <taxon>Deinococci</taxon>
        <taxon>Deinococcales</taxon>
        <taxon>Deinococcaceae</taxon>
        <taxon>Deinococcus</taxon>
    </lineage>
</organism>